<comment type="caution">
    <text evidence="2">The sequence shown here is derived from an EMBL/GenBank/DDBJ whole genome shotgun (WGS) entry which is preliminary data.</text>
</comment>
<feature type="region of interest" description="Disordered" evidence="1">
    <location>
        <begin position="1"/>
        <end position="47"/>
    </location>
</feature>
<dbReference type="Pfam" id="PF20709">
    <property type="entry name" value="DUF6823"/>
    <property type="match status" value="1"/>
</dbReference>
<gene>
    <name evidence="2" type="ORF">CEUSTIGMA_g11807.t1</name>
</gene>
<keyword evidence="3" id="KW-1185">Reference proteome</keyword>
<reference evidence="2 3" key="1">
    <citation type="submission" date="2017-08" db="EMBL/GenBank/DDBJ databases">
        <title>Acidophilic green algal genome provides insights into adaptation to an acidic environment.</title>
        <authorList>
            <person name="Hirooka S."/>
            <person name="Hirose Y."/>
            <person name="Kanesaki Y."/>
            <person name="Higuchi S."/>
            <person name="Fujiwara T."/>
            <person name="Onuma R."/>
            <person name="Era A."/>
            <person name="Ohbayashi R."/>
            <person name="Uzuka A."/>
            <person name="Nozaki H."/>
            <person name="Yoshikawa H."/>
            <person name="Miyagishima S.Y."/>
        </authorList>
    </citation>
    <scope>NUCLEOTIDE SEQUENCE [LARGE SCALE GENOMIC DNA]</scope>
    <source>
        <strain evidence="2 3">NIES-2499</strain>
    </source>
</reference>
<feature type="region of interest" description="Disordered" evidence="1">
    <location>
        <begin position="66"/>
        <end position="92"/>
    </location>
</feature>
<sequence length="211" mass="24561">MAFQIKSHSSINSTDRLSRHPRVRTNALFGWGKDKESTQKSTDKDDQFRIQQELLAARRTGSLIKEANDRRRKVQETVAERKAARQQEKDSLAKGIIPDSLKDWKNYKTRDAEQGTSGIVIPLLPFGKKEYDEGERFDLRSPYADEGWVDPEETDMWSGLKKIGKKILNFSGNNDEYREQYGKPILWAKDYEKYKQEREAESNVKKNSKKK</sequence>
<proteinExistence type="predicted"/>
<dbReference type="Proteomes" id="UP000232323">
    <property type="component" value="Unassembled WGS sequence"/>
</dbReference>
<evidence type="ECO:0000313" key="3">
    <source>
        <dbReference type="Proteomes" id="UP000232323"/>
    </source>
</evidence>
<name>A0A250XMR0_9CHLO</name>
<dbReference type="OrthoDB" id="199317at2759"/>
<dbReference type="InterPro" id="IPR049226">
    <property type="entry name" value="DUF6823"/>
</dbReference>
<protein>
    <submittedName>
        <fullName evidence="2">Uncharacterized protein</fullName>
    </submittedName>
</protein>
<dbReference type="EMBL" id="BEGY01000124">
    <property type="protein sequence ID" value="GAX84385.1"/>
    <property type="molecule type" value="Genomic_DNA"/>
</dbReference>
<feature type="compositionally biased region" description="Polar residues" evidence="1">
    <location>
        <begin position="1"/>
        <end position="15"/>
    </location>
</feature>
<accession>A0A250XMR0</accession>
<dbReference type="AlphaFoldDB" id="A0A250XMR0"/>
<feature type="compositionally biased region" description="Basic and acidic residues" evidence="1">
    <location>
        <begin position="32"/>
        <end position="47"/>
    </location>
</feature>
<evidence type="ECO:0000256" key="1">
    <source>
        <dbReference type="SAM" id="MobiDB-lite"/>
    </source>
</evidence>
<organism evidence="2 3">
    <name type="scientific">Chlamydomonas eustigma</name>
    <dbReference type="NCBI Taxonomy" id="1157962"/>
    <lineage>
        <taxon>Eukaryota</taxon>
        <taxon>Viridiplantae</taxon>
        <taxon>Chlorophyta</taxon>
        <taxon>core chlorophytes</taxon>
        <taxon>Chlorophyceae</taxon>
        <taxon>CS clade</taxon>
        <taxon>Chlamydomonadales</taxon>
        <taxon>Chlamydomonadaceae</taxon>
        <taxon>Chlamydomonas</taxon>
    </lineage>
</organism>
<evidence type="ECO:0000313" key="2">
    <source>
        <dbReference type="EMBL" id="GAX84385.1"/>
    </source>
</evidence>